<evidence type="ECO:0000256" key="1">
    <source>
        <dbReference type="SAM" id="Phobius"/>
    </source>
</evidence>
<comment type="caution">
    <text evidence="2">The sequence shown here is derived from an EMBL/GenBank/DDBJ whole genome shotgun (WGS) entry which is preliminary data.</text>
</comment>
<dbReference type="Proteomes" id="UP000644507">
    <property type="component" value="Unassembled WGS sequence"/>
</dbReference>
<keyword evidence="1" id="KW-1133">Transmembrane helix</keyword>
<feature type="transmembrane region" description="Helical" evidence="1">
    <location>
        <begin position="80"/>
        <end position="102"/>
    </location>
</feature>
<protein>
    <submittedName>
        <fullName evidence="2">Uncharacterized protein</fullName>
    </submittedName>
</protein>
<evidence type="ECO:0000313" key="3">
    <source>
        <dbReference type="Proteomes" id="UP000644507"/>
    </source>
</evidence>
<organism evidence="2 3">
    <name type="scientific">Roseibacillus persicicus</name>
    <dbReference type="NCBI Taxonomy" id="454148"/>
    <lineage>
        <taxon>Bacteria</taxon>
        <taxon>Pseudomonadati</taxon>
        <taxon>Verrucomicrobiota</taxon>
        <taxon>Verrucomicrobiia</taxon>
        <taxon>Verrucomicrobiales</taxon>
        <taxon>Verrucomicrobiaceae</taxon>
        <taxon>Roseibacillus</taxon>
    </lineage>
</organism>
<keyword evidence="1" id="KW-0812">Transmembrane</keyword>
<gene>
    <name evidence="2" type="ORF">GCM10007100_14810</name>
</gene>
<accession>A0A918WK01</accession>
<dbReference type="EMBL" id="BMXI01000005">
    <property type="protein sequence ID" value="GHC49890.1"/>
    <property type="molecule type" value="Genomic_DNA"/>
</dbReference>
<keyword evidence="1" id="KW-0472">Membrane</keyword>
<proteinExistence type="predicted"/>
<name>A0A918WK01_9BACT</name>
<reference evidence="2" key="2">
    <citation type="submission" date="2020-09" db="EMBL/GenBank/DDBJ databases">
        <authorList>
            <person name="Sun Q."/>
            <person name="Kim S."/>
        </authorList>
    </citation>
    <scope>NUCLEOTIDE SEQUENCE</scope>
    <source>
        <strain evidence="2">KCTC 12988</strain>
    </source>
</reference>
<feature type="transmembrane region" description="Helical" evidence="1">
    <location>
        <begin position="123"/>
        <end position="143"/>
    </location>
</feature>
<feature type="transmembrane region" description="Helical" evidence="1">
    <location>
        <begin position="149"/>
        <end position="169"/>
    </location>
</feature>
<reference evidence="2" key="1">
    <citation type="journal article" date="2014" name="Int. J. Syst. Evol. Microbiol.">
        <title>Complete genome sequence of Corynebacterium casei LMG S-19264T (=DSM 44701T), isolated from a smear-ripened cheese.</title>
        <authorList>
            <consortium name="US DOE Joint Genome Institute (JGI-PGF)"/>
            <person name="Walter F."/>
            <person name="Albersmeier A."/>
            <person name="Kalinowski J."/>
            <person name="Ruckert C."/>
        </authorList>
    </citation>
    <scope>NUCLEOTIDE SEQUENCE</scope>
    <source>
        <strain evidence="2">KCTC 12988</strain>
    </source>
</reference>
<dbReference type="RefSeq" id="WP_189569090.1">
    <property type="nucleotide sequence ID" value="NZ_BMXI01000005.1"/>
</dbReference>
<dbReference type="AlphaFoldDB" id="A0A918WK01"/>
<sequence>MNNKLNRLLVPFLTTGSLVGANAQEATPENTGVDVGNLVVTEYGEISSRLNELAETPEGRETAASMLEWIDKVEMFHLPWVNWVLVAAGVALFGSHLGQLLLGKLWVGIRGGGWSITETLNDALVAGFALLALPVVMTIPIGADSFVDRPLAVISSVAVGAVMALILYFHGVRQERLAAKGKSEHKAKAVTASA</sequence>
<evidence type="ECO:0000313" key="2">
    <source>
        <dbReference type="EMBL" id="GHC49890.1"/>
    </source>
</evidence>
<keyword evidence="3" id="KW-1185">Reference proteome</keyword>